<dbReference type="GO" id="GO:0003700">
    <property type="term" value="F:DNA-binding transcription factor activity"/>
    <property type="evidence" value="ECO:0007669"/>
    <property type="project" value="UniProtKB-UniRule"/>
</dbReference>
<evidence type="ECO:0000256" key="4">
    <source>
        <dbReference type="ARBA" id="ARBA00023125"/>
    </source>
</evidence>
<dbReference type="InterPro" id="IPR028978">
    <property type="entry name" value="Chorismate_lyase_/UTRA_dom_sf"/>
</dbReference>
<dbReference type="GO" id="GO:0003677">
    <property type="term" value="F:DNA binding"/>
    <property type="evidence" value="ECO:0007669"/>
    <property type="project" value="UniProtKB-UniRule"/>
</dbReference>
<dbReference type="GO" id="GO:0045892">
    <property type="term" value="P:negative regulation of DNA-templated transcription"/>
    <property type="evidence" value="ECO:0007669"/>
    <property type="project" value="UniProtKB-UniRule"/>
</dbReference>
<keyword evidence="1" id="KW-0678">Repressor</keyword>
<reference evidence="12" key="1">
    <citation type="submission" date="2014-05" db="EMBL/GenBank/DDBJ databases">
        <title>ATOL: Assembling a taxonomically balanced genome-scale reconstruction of the evolutionary history of the Enterobacteriaceae.</title>
        <authorList>
            <person name="Plunkett G. III"/>
            <person name="Neeno-Eckwall E.C."/>
            <person name="Glasner J.D."/>
            <person name="Perna N.T."/>
        </authorList>
    </citation>
    <scope>NUCLEOTIDE SEQUENCE [LARGE SCALE GENOMIC DNA]</scope>
    <source>
        <strain evidence="12">ATCC 49490</strain>
    </source>
</reference>
<dbReference type="SUPFAM" id="SSF64288">
    <property type="entry name" value="Chorismate lyase-like"/>
    <property type="match status" value="1"/>
</dbReference>
<dbReference type="eggNOG" id="COG2188">
    <property type="taxonomic scope" value="Bacteria"/>
</dbReference>
<accession>A0A084ZXA3</accession>
<dbReference type="FunFam" id="1.10.10.10:FF:000079">
    <property type="entry name" value="GntR family transcriptional regulator"/>
    <property type="match status" value="1"/>
</dbReference>
<dbReference type="OrthoDB" id="9808698at2"/>
<dbReference type="AlphaFoldDB" id="A0A084ZXA3"/>
<evidence type="ECO:0000256" key="8">
    <source>
        <dbReference type="ARBA" id="ARBA00071620"/>
    </source>
</evidence>
<organism evidence="11 12">
    <name type="scientific">Trabulsiella guamensis ATCC 49490</name>
    <dbReference type="NCBI Taxonomy" id="1005994"/>
    <lineage>
        <taxon>Bacteria</taxon>
        <taxon>Pseudomonadati</taxon>
        <taxon>Pseudomonadota</taxon>
        <taxon>Gammaproteobacteria</taxon>
        <taxon>Enterobacterales</taxon>
        <taxon>Enterobacteriaceae</taxon>
        <taxon>Trabulsiella</taxon>
    </lineage>
</organism>
<evidence type="ECO:0000313" key="11">
    <source>
        <dbReference type="EMBL" id="KFC02598.1"/>
    </source>
</evidence>
<evidence type="ECO:0000256" key="3">
    <source>
        <dbReference type="ARBA" id="ARBA00023015"/>
    </source>
</evidence>
<dbReference type="InterPro" id="IPR010248">
    <property type="entry name" value="His_ut_repres"/>
</dbReference>
<gene>
    <name evidence="11" type="primary">hutC</name>
    <name evidence="11" type="ORF">GTGU_03464</name>
</gene>
<dbReference type="GO" id="GO:0006547">
    <property type="term" value="P:L-histidine metabolic process"/>
    <property type="evidence" value="ECO:0007669"/>
    <property type="project" value="UniProtKB-UniRule"/>
</dbReference>
<dbReference type="NCBIfam" id="NF011575">
    <property type="entry name" value="PRK14999.1"/>
    <property type="match status" value="1"/>
</dbReference>
<comment type="function">
    <text evidence="6">Repressor which binds to the hutP region in the histidine utilization (hut) operon. It blocks the expression of all the hut genes in the absence of inducer.</text>
</comment>
<proteinExistence type="predicted"/>
<keyword evidence="2" id="KW-0369">Histidine metabolism</keyword>
<dbReference type="Gene3D" id="1.10.10.10">
    <property type="entry name" value="Winged helix-like DNA-binding domain superfamily/Winged helix DNA-binding domain"/>
    <property type="match status" value="1"/>
</dbReference>
<dbReference type="InterPro" id="IPR050679">
    <property type="entry name" value="Bact_HTH_transcr_reg"/>
</dbReference>
<evidence type="ECO:0000256" key="1">
    <source>
        <dbReference type="ARBA" id="ARBA00022491"/>
    </source>
</evidence>
<dbReference type="NCBIfam" id="TIGR02018">
    <property type="entry name" value="his_ut_repres"/>
    <property type="match status" value="1"/>
</dbReference>
<dbReference type="EMBL" id="JMTB01000102">
    <property type="protein sequence ID" value="KFC02598.1"/>
    <property type="molecule type" value="Genomic_DNA"/>
</dbReference>
<evidence type="ECO:0000256" key="9">
    <source>
        <dbReference type="NCBIfam" id="TIGR02018"/>
    </source>
</evidence>
<comment type="caution">
    <text evidence="11">The sequence shown here is derived from an EMBL/GenBank/DDBJ whole genome shotgun (WGS) entry which is preliminary data.</text>
</comment>
<dbReference type="InterPro" id="IPR036388">
    <property type="entry name" value="WH-like_DNA-bd_sf"/>
</dbReference>
<comment type="pathway">
    <text evidence="7">Amino-acid degradation; L-histidine degradation into L-glutamate [regulation].</text>
</comment>
<dbReference type="InterPro" id="IPR036390">
    <property type="entry name" value="WH_DNA-bd_sf"/>
</dbReference>
<dbReference type="SMART" id="SM00866">
    <property type="entry name" value="UTRA"/>
    <property type="match status" value="1"/>
</dbReference>
<dbReference type="Pfam" id="PF00392">
    <property type="entry name" value="GntR"/>
    <property type="match status" value="1"/>
</dbReference>
<dbReference type="PROSITE" id="PS50949">
    <property type="entry name" value="HTH_GNTR"/>
    <property type="match status" value="1"/>
</dbReference>
<keyword evidence="4" id="KW-0238">DNA-binding</keyword>
<dbReference type="SUPFAM" id="SSF46785">
    <property type="entry name" value="Winged helix' DNA-binding domain"/>
    <property type="match status" value="1"/>
</dbReference>
<evidence type="ECO:0000256" key="5">
    <source>
        <dbReference type="ARBA" id="ARBA00023163"/>
    </source>
</evidence>
<keyword evidence="5" id="KW-0804">Transcription</keyword>
<dbReference type="PRINTS" id="PR00035">
    <property type="entry name" value="HTHGNTR"/>
</dbReference>
<evidence type="ECO:0000256" key="2">
    <source>
        <dbReference type="ARBA" id="ARBA00022808"/>
    </source>
</evidence>
<dbReference type="Gene3D" id="3.40.1410.10">
    <property type="entry name" value="Chorismate lyase-like"/>
    <property type="match status" value="1"/>
</dbReference>
<evidence type="ECO:0000256" key="7">
    <source>
        <dbReference type="ARBA" id="ARBA00060686"/>
    </source>
</evidence>
<dbReference type="InterPro" id="IPR000524">
    <property type="entry name" value="Tscrpt_reg_HTH_GntR"/>
</dbReference>
<dbReference type="RefSeq" id="WP_038159768.1">
    <property type="nucleotide sequence ID" value="NZ_JMTB01000102.1"/>
</dbReference>
<feature type="domain" description="HTH gntR-type" evidence="10">
    <location>
        <begin position="15"/>
        <end position="83"/>
    </location>
</feature>
<protein>
    <recommendedName>
        <fullName evidence="8 9">Histidine utilization repressor</fullName>
    </recommendedName>
</protein>
<dbReference type="PANTHER" id="PTHR44846">
    <property type="entry name" value="MANNOSYL-D-GLYCERATE TRANSPORT/METABOLISM SYSTEM REPRESSOR MNGR-RELATED"/>
    <property type="match status" value="1"/>
</dbReference>
<evidence type="ECO:0000256" key="6">
    <source>
        <dbReference type="ARBA" id="ARBA00058362"/>
    </source>
</evidence>
<dbReference type="SMART" id="SM00345">
    <property type="entry name" value="HTH_GNTR"/>
    <property type="match status" value="1"/>
</dbReference>
<keyword evidence="3" id="KW-0805">Transcription regulation</keyword>
<dbReference type="InterPro" id="IPR011663">
    <property type="entry name" value="UTRA"/>
</dbReference>
<evidence type="ECO:0000313" key="12">
    <source>
        <dbReference type="Proteomes" id="UP000028630"/>
    </source>
</evidence>
<dbReference type="Proteomes" id="UP000028630">
    <property type="component" value="Unassembled WGS sequence"/>
</dbReference>
<evidence type="ECO:0000259" key="10">
    <source>
        <dbReference type="PROSITE" id="PS50949"/>
    </source>
</evidence>
<name>A0A084ZXA3_9ENTR</name>
<dbReference type="Pfam" id="PF07702">
    <property type="entry name" value="UTRA"/>
    <property type="match status" value="1"/>
</dbReference>
<dbReference type="PANTHER" id="PTHR44846:SF16">
    <property type="entry name" value="TRANSCRIPTIONAL REGULATOR PHNF-RELATED"/>
    <property type="match status" value="1"/>
</dbReference>
<sequence>MYSPRPRPAPASAPVPFYEKVKQAISEKIYAGTWRPHDRIPSEAELVAQFGFSRMTINRAVRELTDEGLLVRLQGVGTFVAEPKGQSALFEIRSIADEIAARHHQHRCEVLLLEETRADFTQAAALDVEEGTLIFHSRMVHFENDVPVQIEDRSVNATVVPDYLRQDYTTTTPHAYLSLIAPLTEGEHIVEAVAATPEECRLLHIKEHDPCLLIRRRTWSTSHIVSHASLLFPGSRYRLQGHFSS</sequence>
<dbReference type="FunFam" id="3.40.1410.10:FF:000004">
    <property type="entry name" value="Histidine utilization repressor"/>
    <property type="match status" value="1"/>
</dbReference>
<dbReference type="CDD" id="cd07377">
    <property type="entry name" value="WHTH_GntR"/>
    <property type="match status" value="1"/>
</dbReference>
<keyword evidence="12" id="KW-1185">Reference proteome</keyword>